<organism evidence="12 13">
    <name type="scientific">Ferrimonas lipolytica</name>
    <dbReference type="NCBI Taxonomy" id="2724191"/>
    <lineage>
        <taxon>Bacteria</taxon>
        <taxon>Pseudomonadati</taxon>
        <taxon>Pseudomonadota</taxon>
        <taxon>Gammaproteobacteria</taxon>
        <taxon>Alteromonadales</taxon>
        <taxon>Ferrimonadaceae</taxon>
        <taxon>Ferrimonas</taxon>
    </lineage>
</organism>
<keyword evidence="13" id="KW-1185">Reference proteome</keyword>
<dbReference type="GO" id="GO:0034040">
    <property type="term" value="F:ATPase-coupled lipid transmembrane transporter activity"/>
    <property type="evidence" value="ECO:0007669"/>
    <property type="project" value="TreeGrafter"/>
</dbReference>
<dbReference type="GO" id="GO:0016887">
    <property type="term" value="F:ATP hydrolysis activity"/>
    <property type="evidence" value="ECO:0007669"/>
    <property type="project" value="InterPro"/>
</dbReference>
<dbReference type="Pfam" id="PF00005">
    <property type="entry name" value="ABC_tran"/>
    <property type="match status" value="1"/>
</dbReference>
<protein>
    <submittedName>
        <fullName evidence="12">ATP-binding cassette domain-containing protein</fullName>
    </submittedName>
</protein>
<accession>A0A6H1UDL7</accession>
<dbReference type="AlphaFoldDB" id="A0A6H1UDL7"/>
<keyword evidence="8 9" id="KW-0472">Membrane</keyword>
<dbReference type="Gene3D" id="1.20.1560.10">
    <property type="entry name" value="ABC transporter type 1, transmembrane domain"/>
    <property type="match status" value="1"/>
</dbReference>
<dbReference type="Pfam" id="PF00664">
    <property type="entry name" value="ABC_membrane"/>
    <property type="match status" value="1"/>
</dbReference>
<keyword evidence="6 12" id="KW-0067">ATP-binding</keyword>
<dbReference type="GO" id="GO:0005886">
    <property type="term" value="C:plasma membrane"/>
    <property type="evidence" value="ECO:0007669"/>
    <property type="project" value="UniProtKB-SubCell"/>
</dbReference>
<dbReference type="KEGG" id="fes:HER31_07435"/>
<evidence type="ECO:0000313" key="12">
    <source>
        <dbReference type="EMBL" id="QIZ76719.1"/>
    </source>
</evidence>
<evidence type="ECO:0000256" key="5">
    <source>
        <dbReference type="ARBA" id="ARBA00022741"/>
    </source>
</evidence>
<dbReference type="CDD" id="cd18544">
    <property type="entry name" value="ABC_6TM_TmrA_like"/>
    <property type="match status" value="1"/>
</dbReference>
<dbReference type="InterPro" id="IPR027417">
    <property type="entry name" value="P-loop_NTPase"/>
</dbReference>
<evidence type="ECO:0000256" key="6">
    <source>
        <dbReference type="ARBA" id="ARBA00022840"/>
    </source>
</evidence>
<evidence type="ECO:0000256" key="9">
    <source>
        <dbReference type="SAM" id="Phobius"/>
    </source>
</evidence>
<sequence>MSATNPQGRQRSTFNLLFRYVFADKPLLYKSLFLLVLATMGDVAGPLIAKVYIDDYLLAGNLEATPLISLLLLYIVLQLSSAALRYMQAISFTKMALAAVQDIRKRVFDRVVRLPMSYFDHARTGQLVSRITNDTEAIKDLYVQFLSNVLGNVMLLIGILVAMAILNVKLMLIALGLIPAVLLIIYLYQKISGKVVAESRALRSDINANLAESIGGMTVLQATNQQQRFADKFSQLNQRYYIARLKTIKASGALLRPAISFLSVLTTVFLLYVFGEQVVTGVAEIGVLYAFLNYMGRFTEPLAEITQRFNLYQQAMTAGDRVSTLLNEQQQHYGEQQSSISSGSISIKELNFGYNNGDMVLKKINLDIADGSFYAIVGHTGSGKSTLLSLLLDFYPVAKDQLKLGNVDINDLSQQALRNGIGLIPQEPFILASTVFANIDMGRGLTQAQVEQAAIAADLHHTIIALTNGYQTELGEGGMRLSTGQRQQLVIARALASKPKILLLDEATANVDSETEQVVQQALNQLRGEITIIAVAHRLSTISHADNIVLLEQGMITEQGDHSQLMQREGGTYRAMYLLQQQAARVEQAELTA</sequence>
<dbReference type="Gene3D" id="3.40.50.300">
    <property type="entry name" value="P-loop containing nucleotide triphosphate hydrolases"/>
    <property type="match status" value="1"/>
</dbReference>
<proteinExistence type="predicted"/>
<feature type="transmembrane region" description="Helical" evidence="9">
    <location>
        <begin position="27"/>
        <end position="48"/>
    </location>
</feature>
<dbReference type="GO" id="GO:0005524">
    <property type="term" value="F:ATP binding"/>
    <property type="evidence" value="ECO:0007669"/>
    <property type="project" value="UniProtKB-KW"/>
</dbReference>
<feature type="transmembrane region" description="Helical" evidence="9">
    <location>
        <begin position="171"/>
        <end position="188"/>
    </location>
</feature>
<keyword evidence="2" id="KW-0813">Transport</keyword>
<evidence type="ECO:0000259" key="10">
    <source>
        <dbReference type="PROSITE" id="PS50893"/>
    </source>
</evidence>
<dbReference type="FunFam" id="3.40.50.300:FF:000221">
    <property type="entry name" value="Multidrug ABC transporter ATP-binding protein"/>
    <property type="match status" value="1"/>
</dbReference>
<dbReference type="PANTHER" id="PTHR24221:SF430">
    <property type="entry name" value="MULTIDRUG RESISTANCE ABC TRANSPORTER ATP-BINDING_PERMEASE PROTEIN YHEH-RELATED"/>
    <property type="match status" value="1"/>
</dbReference>
<evidence type="ECO:0000256" key="7">
    <source>
        <dbReference type="ARBA" id="ARBA00022989"/>
    </source>
</evidence>
<evidence type="ECO:0000256" key="8">
    <source>
        <dbReference type="ARBA" id="ARBA00023136"/>
    </source>
</evidence>
<dbReference type="PROSITE" id="PS50929">
    <property type="entry name" value="ABC_TM1F"/>
    <property type="match status" value="1"/>
</dbReference>
<keyword evidence="5" id="KW-0547">Nucleotide-binding</keyword>
<evidence type="ECO:0000256" key="3">
    <source>
        <dbReference type="ARBA" id="ARBA00022475"/>
    </source>
</evidence>
<dbReference type="InterPro" id="IPR036640">
    <property type="entry name" value="ABC1_TM_sf"/>
</dbReference>
<keyword evidence="4 9" id="KW-0812">Transmembrane</keyword>
<keyword evidence="7 9" id="KW-1133">Transmembrane helix</keyword>
<dbReference type="InterPro" id="IPR003593">
    <property type="entry name" value="AAA+_ATPase"/>
</dbReference>
<dbReference type="Proteomes" id="UP000501602">
    <property type="component" value="Chromosome"/>
</dbReference>
<dbReference type="PANTHER" id="PTHR24221">
    <property type="entry name" value="ATP-BINDING CASSETTE SUB-FAMILY B"/>
    <property type="match status" value="1"/>
</dbReference>
<dbReference type="InterPro" id="IPR011527">
    <property type="entry name" value="ABC1_TM_dom"/>
</dbReference>
<name>A0A6H1UDL7_9GAMM</name>
<evidence type="ECO:0000313" key="13">
    <source>
        <dbReference type="Proteomes" id="UP000501602"/>
    </source>
</evidence>
<gene>
    <name evidence="12" type="ORF">HER31_07435</name>
</gene>
<evidence type="ECO:0000259" key="11">
    <source>
        <dbReference type="PROSITE" id="PS50929"/>
    </source>
</evidence>
<keyword evidence="3" id="KW-1003">Cell membrane</keyword>
<feature type="transmembrane region" description="Helical" evidence="9">
    <location>
        <begin position="68"/>
        <end position="87"/>
    </location>
</feature>
<evidence type="ECO:0000256" key="2">
    <source>
        <dbReference type="ARBA" id="ARBA00022448"/>
    </source>
</evidence>
<dbReference type="InterPro" id="IPR003439">
    <property type="entry name" value="ABC_transporter-like_ATP-bd"/>
</dbReference>
<dbReference type="EMBL" id="CP051180">
    <property type="protein sequence ID" value="QIZ76719.1"/>
    <property type="molecule type" value="Genomic_DNA"/>
</dbReference>
<feature type="transmembrane region" description="Helical" evidence="9">
    <location>
        <begin position="145"/>
        <end position="165"/>
    </location>
</feature>
<feature type="transmembrane region" description="Helical" evidence="9">
    <location>
        <begin position="254"/>
        <end position="274"/>
    </location>
</feature>
<evidence type="ECO:0000256" key="4">
    <source>
        <dbReference type="ARBA" id="ARBA00022692"/>
    </source>
</evidence>
<dbReference type="SMART" id="SM00382">
    <property type="entry name" value="AAA"/>
    <property type="match status" value="1"/>
</dbReference>
<evidence type="ECO:0000256" key="1">
    <source>
        <dbReference type="ARBA" id="ARBA00004651"/>
    </source>
</evidence>
<dbReference type="SUPFAM" id="SSF90123">
    <property type="entry name" value="ABC transporter transmembrane region"/>
    <property type="match status" value="1"/>
</dbReference>
<comment type="subcellular location">
    <subcellularLocation>
        <location evidence="1">Cell membrane</location>
        <topology evidence="1">Multi-pass membrane protein</topology>
    </subcellularLocation>
</comment>
<dbReference type="RefSeq" id="WP_168659980.1">
    <property type="nucleotide sequence ID" value="NZ_CP051180.1"/>
</dbReference>
<feature type="domain" description="ABC transporter" evidence="10">
    <location>
        <begin position="345"/>
        <end position="578"/>
    </location>
</feature>
<feature type="domain" description="ABC transmembrane type-1" evidence="11">
    <location>
        <begin position="31"/>
        <end position="314"/>
    </location>
</feature>
<dbReference type="InterPro" id="IPR039421">
    <property type="entry name" value="Type_1_exporter"/>
</dbReference>
<dbReference type="SUPFAM" id="SSF52540">
    <property type="entry name" value="P-loop containing nucleoside triphosphate hydrolases"/>
    <property type="match status" value="1"/>
</dbReference>
<reference evidence="12 13" key="1">
    <citation type="submission" date="2020-04" db="EMBL/GenBank/DDBJ databases">
        <title>Ferrimonas sp. S7 isolated from sea water.</title>
        <authorList>
            <person name="Bae S.S."/>
            <person name="Baek K."/>
        </authorList>
    </citation>
    <scope>NUCLEOTIDE SEQUENCE [LARGE SCALE GENOMIC DNA]</scope>
    <source>
        <strain evidence="12 13">S7</strain>
    </source>
</reference>
<dbReference type="PROSITE" id="PS50893">
    <property type="entry name" value="ABC_TRANSPORTER_2"/>
    <property type="match status" value="1"/>
</dbReference>
<dbReference type="GO" id="GO:0140359">
    <property type="term" value="F:ABC-type transporter activity"/>
    <property type="evidence" value="ECO:0007669"/>
    <property type="project" value="InterPro"/>
</dbReference>